<dbReference type="InterPro" id="IPR045829">
    <property type="entry name" value="PKD_6"/>
</dbReference>
<dbReference type="NCBIfam" id="TIGR04183">
    <property type="entry name" value="Por_Secre_tail"/>
    <property type="match status" value="1"/>
</dbReference>
<dbReference type="Pfam" id="PF19408">
    <property type="entry name" value="PKD_6"/>
    <property type="match status" value="1"/>
</dbReference>
<dbReference type="Gene3D" id="2.60.40.10">
    <property type="entry name" value="Immunoglobulins"/>
    <property type="match status" value="1"/>
</dbReference>
<dbReference type="AlphaFoldDB" id="A0A839GHB2"/>
<proteinExistence type="predicted"/>
<comment type="caution">
    <text evidence="4">The sequence shown here is derived from an EMBL/GenBank/DDBJ whole genome shotgun (WGS) entry which is preliminary data.</text>
</comment>
<keyword evidence="1" id="KW-0732">Signal</keyword>
<name>A0A839GHB2_9BACT</name>
<reference evidence="4 5" key="1">
    <citation type="submission" date="2020-08" db="EMBL/GenBank/DDBJ databases">
        <title>Genomic Encyclopedia of Type Strains, Phase IV (KMG-IV): sequencing the most valuable type-strain genomes for metagenomic binning, comparative biology and taxonomic classification.</title>
        <authorList>
            <person name="Goeker M."/>
        </authorList>
    </citation>
    <scope>NUCLEOTIDE SEQUENCE [LARGE SCALE GENOMIC DNA]</scope>
    <source>
        <strain evidence="4 5">DSM 29854</strain>
    </source>
</reference>
<dbReference type="RefSeq" id="WP_182513341.1">
    <property type="nucleotide sequence ID" value="NZ_JACJIQ010000010.1"/>
</dbReference>
<accession>A0A839GHB2</accession>
<feature type="chain" id="PRO_5032698206" description="Secretion system C-terminal sorting domain-containing protein" evidence="1">
    <location>
        <begin position="22"/>
        <end position="426"/>
    </location>
</feature>
<feature type="domain" description="Secretion system C-terminal sorting" evidence="2">
    <location>
        <begin position="350"/>
        <end position="420"/>
    </location>
</feature>
<dbReference type="InterPro" id="IPR013783">
    <property type="entry name" value="Ig-like_fold"/>
</dbReference>
<evidence type="ECO:0008006" key="6">
    <source>
        <dbReference type="Google" id="ProtNLM"/>
    </source>
</evidence>
<dbReference type="Pfam" id="PF18962">
    <property type="entry name" value="Por_Secre_tail"/>
    <property type="match status" value="1"/>
</dbReference>
<gene>
    <name evidence="4" type="ORF">FHS90_002693</name>
</gene>
<evidence type="ECO:0000256" key="1">
    <source>
        <dbReference type="SAM" id="SignalP"/>
    </source>
</evidence>
<dbReference type="EMBL" id="JACJIQ010000010">
    <property type="protein sequence ID" value="MBA9077970.1"/>
    <property type="molecule type" value="Genomic_DNA"/>
</dbReference>
<dbReference type="Proteomes" id="UP000563094">
    <property type="component" value="Unassembled WGS sequence"/>
</dbReference>
<evidence type="ECO:0000259" key="2">
    <source>
        <dbReference type="Pfam" id="PF18962"/>
    </source>
</evidence>
<keyword evidence="5" id="KW-1185">Reference proteome</keyword>
<dbReference type="InterPro" id="IPR026444">
    <property type="entry name" value="Secre_tail"/>
</dbReference>
<evidence type="ECO:0000313" key="4">
    <source>
        <dbReference type="EMBL" id="MBA9077970.1"/>
    </source>
</evidence>
<feature type="domain" description="PKD-like" evidence="3">
    <location>
        <begin position="161"/>
        <end position="220"/>
    </location>
</feature>
<evidence type="ECO:0000259" key="3">
    <source>
        <dbReference type="Pfam" id="PF19408"/>
    </source>
</evidence>
<sequence length="426" mass="45703">MHYSISIYFLLLFLTFSAVQAQTTSLGCKASDECFDVTYTSFTRNSNHTVTLSFSVKTNCGNALSHVAFELPAGAKATNARNTNTRFTYSYENGTNNPFYSLKFEATSAEGFKNGAVDHFSYTLTAAEFAKLSTIRVEAKASGSVGTVSFRAQTCEPAKLVIAGPAMVEANTRVTYSVPANQLNAPYIWTAPEGWVIVSGQGTNTVTCICTAKTGEMQVRQGTYSFGSLAVAGYELSDGALPVTLTSFTATTKANVVNLAWATASERDNKEFILERSYDAVNFEPVQTVSGNGTTNTVQNYLTTDAAPAKGTVYYRLKQVDLDGAYEYSKAISVALKPATVAPVLAVESVYPNPFQGELTVHFTSGTETATTLTLFDLTGKVAANQSAAAGTNSFRFTETGNLKPGIYILKVSQGQQSMTLRVVKN</sequence>
<evidence type="ECO:0000313" key="5">
    <source>
        <dbReference type="Proteomes" id="UP000563094"/>
    </source>
</evidence>
<protein>
    <recommendedName>
        <fullName evidence="6">Secretion system C-terminal sorting domain-containing protein</fullName>
    </recommendedName>
</protein>
<feature type="signal peptide" evidence="1">
    <location>
        <begin position="1"/>
        <end position="21"/>
    </location>
</feature>
<organism evidence="4 5">
    <name type="scientific">Rufibacter quisquiliarum</name>
    <dbReference type="NCBI Taxonomy" id="1549639"/>
    <lineage>
        <taxon>Bacteria</taxon>
        <taxon>Pseudomonadati</taxon>
        <taxon>Bacteroidota</taxon>
        <taxon>Cytophagia</taxon>
        <taxon>Cytophagales</taxon>
        <taxon>Hymenobacteraceae</taxon>
        <taxon>Rufibacter</taxon>
    </lineage>
</organism>